<dbReference type="Proteomes" id="UP000015101">
    <property type="component" value="Unassembled WGS sequence"/>
</dbReference>
<dbReference type="InParanoid" id="T1ENZ5"/>
<organism evidence="3 4">
    <name type="scientific">Helobdella robusta</name>
    <name type="common">Californian leech</name>
    <dbReference type="NCBI Taxonomy" id="6412"/>
    <lineage>
        <taxon>Eukaryota</taxon>
        <taxon>Metazoa</taxon>
        <taxon>Spiralia</taxon>
        <taxon>Lophotrochozoa</taxon>
        <taxon>Annelida</taxon>
        <taxon>Clitellata</taxon>
        <taxon>Hirudinea</taxon>
        <taxon>Rhynchobdellida</taxon>
        <taxon>Glossiphoniidae</taxon>
        <taxon>Helobdella</taxon>
    </lineage>
</organism>
<dbReference type="EMBL" id="KB095811">
    <property type="protein sequence ID" value="ESO12801.1"/>
    <property type="molecule type" value="Genomic_DNA"/>
</dbReference>
<accession>T1ENZ5</accession>
<evidence type="ECO:0000313" key="4">
    <source>
        <dbReference type="Proteomes" id="UP000015101"/>
    </source>
</evidence>
<dbReference type="EnsemblMetazoa" id="HelroT159385">
    <property type="protein sequence ID" value="HelroP159385"/>
    <property type="gene ID" value="HelroG159385"/>
</dbReference>
<evidence type="ECO:0000256" key="1">
    <source>
        <dbReference type="SAM" id="MobiDB-lite"/>
    </source>
</evidence>
<reference evidence="4" key="1">
    <citation type="submission" date="2012-12" db="EMBL/GenBank/DDBJ databases">
        <authorList>
            <person name="Hellsten U."/>
            <person name="Grimwood J."/>
            <person name="Chapman J.A."/>
            <person name="Shapiro H."/>
            <person name="Aerts A."/>
            <person name="Otillar R.P."/>
            <person name="Terry A.Y."/>
            <person name="Boore J.L."/>
            <person name="Simakov O."/>
            <person name="Marletaz F."/>
            <person name="Cho S.-J."/>
            <person name="Edsinger-Gonzales E."/>
            <person name="Havlak P."/>
            <person name="Kuo D.-H."/>
            <person name="Larsson T."/>
            <person name="Lv J."/>
            <person name="Arendt D."/>
            <person name="Savage R."/>
            <person name="Osoegawa K."/>
            <person name="de Jong P."/>
            <person name="Lindberg D.R."/>
            <person name="Seaver E.C."/>
            <person name="Weisblat D.A."/>
            <person name="Putnam N.H."/>
            <person name="Grigoriev I.V."/>
            <person name="Rokhsar D.S."/>
        </authorList>
    </citation>
    <scope>NUCLEOTIDE SEQUENCE</scope>
</reference>
<keyword evidence="4" id="KW-1185">Reference proteome</keyword>
<reference evidence="3" key="3">
    <citation type="submission" date="2015-06" db="UniProtKB">
        <authorList>
            <consortium name="EnsemblMetazoa"/>
        </authorList>
    </citation>
    <scope>IDENTIFICATION</scope>
</reference>
<reference evidence="2 4" key="2">
    <citation type="journal article" date="2013" name="Nature">
        <title>Insights into bilaterian evolution from three spiralian genomes.</title>
        <authorList>
            <person name="Simakov O."/>
            <person name="Marletaz F."/>
            <person name="Cho S.J."/>
            <person name="Edsinger-Gonzales E."/>
            <person name="Havlak P."/>
            <person name="Hellsten U."/>
            <person name="Kuo D.H."/>
            <person name="Larsson T."/>
            <person name="Lv J."/>
            <person name="Arendt D."/>
            <person name="Savage R."/>
            <person name="Osoegawa K."/>
            <person name="de Jong P."/>
            <person name="Grimwood J."/>
            <person name="Chapman J.A."/>
            <person name="Shapiro H."/>
            <person name="Aerts A."/>
            <person name="Otillar R.P."/>
            <person name="Terry A.Y."/>
            <person name="Boore J.L."/>
            <person name="Grigoriev I.V."/>
            <person name="Lindberg D.R."/>
            <person name="Seaver E.C."/>
            <person name="Weisblat D.A."/>
            <person name="Putnam N.H."/>
            <person name="Rokhsar D.S."/>
        </authorList>
    </citation>
    <scope>NUCLEOTIDE SEQUENCE</scope>
</reference>
<feature type="region of interest" description="Disordered" evidence="1">
    <location>
        <begin position="108"/>
        <end position="150"/>
    </location>
</feature>
<evidence type="ECO:0000313" key="3">
    <source>
        <dbReference type="EnsemblMetazoa" id="HelroP159385"/>
    </source>
</evidence>
<name>T1ENZ5_HELRO</name>
<dbReference type="HOGENOM" id="CLU_1497845_0_0_1"/>
<protein>
    <submittedName>
        <fullName evidence="2 3">Uncharacterized protein</fullName>
    </submittedName>
</protein>
<sequence length="180" mass="20250">MEYSFEWRIKQGSTLTNSTIKTSVSVFVNVTVCFNTRASASCFNVDANMIVRMRCACLRVSVCSCSIIYVHDEQLEPSPASSYPSQRKHWKEMMRNFMFDDRSDSERLKRADEATGESNYYGDDDNNDDAGFDDAGRKKRAGSGKKDGGDYALLKKDHRKCFFSPVSCYKCGCLSAKGPT</sequence>
<feature type="compositionally biased region" description="Acidic residues" evidence="1">
    <location>
        <begin position="122"/>
        <end position="132"/>
    </location>
</feature>
<dbReference type="CTD" id="20198295"/>
<dbReference type="RefSeq" id="XP_009009521.1">
    <property type="nucleotide sequence ID" value="XM_009011273.1"/>
</dbReference>
<dbReference type="AlphaFoldDB" id="T1ENZ5"/>
<gene>
    <name evidence="3" type="primary">20198295</name>
    <name evidence="2" type="ORF">HELRODRAFT_159385</name>
</gene>
<proteinExistence type="predicted"/>
<evidence type="ECO:0000313" key="2">
    <source>
        <dbReference type="EMBL" id="ESO12801.1"/>
    </source>
</evidence>
<dbReference type="KEGG" id="hro:HELRODRAFT_159385"/>
<dbReference type="GeneID" id="20198295"/>
<dbReference type="EMBL" id="AMQM01000241">
    <property type="status" value="NOT_ANNOTATED_CDS"/>
    <property type="molecule type" value="Genomic_DNA"/>
</dbReference>